<evidence type="ECO:0008006" key="3">
    <source>
        <dbReference type="Google" id="ProtNLM"/>
    </source>
</evidence>
<evidence type="ECO:0000313" key="2">
    <source>
        <dbReference type="EMBL" id="GEY96755.1"/>
    </source>
</evidence>
<proteinExistence type="predicted"/>
<sequence>KEESRNIDRELDLEKEVKELNNIVFKRNQSAQTVHMLKKAQIFYNHATRQALGFQKTRYLKKAQQLKPILYDGSVIGKSDVVVVPDSENTLMHAEERQSHIQNKLFGLNTQSKLMNQLILDTVILKLKEKIKSSCGDVKERKVEKDVEEIETLNLELDHKFIKLATENEHLKQTYKQLFNTIKSSRVQLKEQCDDLINKVNLKSVEVVDLNASLQEKVLVITTLKEQLKGKAVLTKAVSLNRIDPALLQVDVVPLVPKLRKNRTAHIDYIKHTLEEAAILRRIQELLMILQQTCPGITDLGTNLVAATPKNQTKQVRRTPQITKSEKTSVNTSPSPNIDSNTPVLSSTGVALVSSASGSLSQDNTTKNRIRRTHKKAKETKLEDHPRNVKSSLNKASVVDSRATSSVLKSVLNFLPTS</sequence>
<comment type="caution">
    <text evidence="2">The sequence shown here is derived from an EMBL/GenBank/DDBJ whole genome shotgun (WGS) entry which is preliminary data.</text>
</comment>
<feature type="compositionally biased region" description="Low complexity" evidence="1">
    <location>
        <begin position="344"/>
        <end position="361"/>
    </location>
</feature>
<name>A0A699HYM1_TANCI</name>
<dbReference type="EMBL" id="BKCJ010227295">
    <property type="protein sequence ID" value="GEY96755.1"/>
    <property type="molecule type" value="Genomic_DNA"/>
</dbReference>
<reference evidence="2" key="1">
    <citation type="journal article" date="2019" name="Sci. Rep.">
        <title>Draft genome of Tanacetum cinerariifolium, the natural source of mosquito coil.</title>
        <authorList>
            <person name="Yamashiro T."/>
            <person name="Shiraishi A."/>
            <person name="Satake H."/>
            <person name="Nakayama K."/>
        </authorList>
    </citation>
    <scope>NUCLEOTIDE SEQUENCE</scope>
</reference>
<protein>
    <recommendedName>
        <fullName evidence="3">Pyruvate, phosphate dikinase regulatory protein, chloroplastic</fullName>
    </recommendedName>
</protein>
<evidence type="ECO:0000256" key="1">
    <source>
        <dbReference type="SAM" id="MobiDB-lite"/>
    </source>
</evidence>
<feature type="compositionally biased region" description="Polar residues" evidence="1">
    <location>
        <begin position="309"/>
        <end position="343"/>
    </location>
</feature>
<gene>
    <name evidence="2" type="ORF">Tci_468729</name>
</gene>
<feature type="compositionally biased region" description="Basic residues" evidence="1">
    <location>
        <begin position="368"/>
        <end position="378"/>
    </location>
</feature>
<feature type="non-terminal residue" evidence="2">
    <location>
        <position position="1"/>
    </location>
</feature>
<dbReference type="AlphaFoldDB" id="A0A699HYM1"/>
<feature type="region of interest" description="Disordered" evidence="1">
    <location>
        <begin position="309"/>
        <end position="396"/>
    </location>
</feature>
<accession>A0A699HYM1</accession>
<organism evidence="2">
    <name type="scientific">Tanacetum cinerariifolium</name>
    <name type="common">Dalmatian daisy</name>
    <name type="synonym">Chrysanthemum cinerariifolium</name>
    <dbReference type="NCBI Taxonomy" id="118510"/>
    <lineage>
        <taxon>Eukaryota</taxon>
        <taxon>Viridiplantae</taxon>
        <taxon>Streptophyta</taxon>
        <taxon>Embryophyta</taxon>
        <taxon>Tracheophyta</taxon>
        <taxon>Spermatophyta</taxon>
        <taxon>Magnoliopsida</taxon>
        <taxon>eudicotyledons</taxon>
        <taxon>Gunneridae</taxon>
        <taxon>Pentapetalae</taxon>
        <taxon>asterids</taxon>
        <taxon>campanulids</taxon>
        <taxon>Asterales</taxon>
        <taxon>Asteraceae</taxon>
        <taxon>Asteroideae</taxon>
        <taxon>Anthemideae</taxon>
        <taxon>Anthemidinae</taxon>
        <taxon>Tanacetum</taxon>
    </lineage>
</organism>